<evidence type="ECO:0000313" key="2">
    <source>
        <dbReference type="Proteomes" id="UP000007322"/>
    </source>
</evidence>
<dbReference type="PANTHER" id="PTHR35605">
    <property type="entry name" value="ECP2 EFFECTOR PROTEIN DOMAIN-CONTAINING PROTEIN-RELATED"/>
    <property type="match status" value="1"/>
</dbReference>
<dbReference type="GeneID" id="11506253"/>
<reference evidence="1 2" key="1">
    <citation type="journal article" date="2011" name="Nat. Biotechnol.">
        <title>Comparative genomic analysis of the thermophilic biomass-degrading fungi Myceliophthora thermophila and Thielavia terrestris.</title>
        <authorList>
            <person name="Berka R.M."/>
            <person name="Grigoriev I.V."/>
            <person name="Otillar R."/>
            <person name="Salamov A."/>
            <person name="Grimwood J."/>
            <person name="Reid I."/>
            <person name="Ishmael N."/>
            <person name="John T."/>
            <person name="Darmond C."/>
            <person name="Moisan M.-C."/>
            <person name="Henrissat B."/>
            <person name="Coutinho P.M."/>
            <person name="Lombard V."/>
            <person name="Natvig D.O."/>
            <person name="Lindquist E."/>
            <person name="Schmutz J."/>
            <person name="Lucas S."/>
            <person name="Harris P."/>
            <person name="Powlowski J."/>
            <person name="Bellemare A."/>
            <person name="Taylor D."/>
            <person name="Butler G."/>
            <person name="de Vries R.P."/>
            <person name="Allijn I.E."/>
            <person name="van den Brink J."/>
            <person name="Ushinsky S."/>
            <person name="Storms R."/>
            <person name="Powell A.J."/>
            <person name="Paulsen I.T."/>
            <person name="Elbourne L.D.H."/>
            <person name="Baker S.E."/>
            <person name="Magnuson J."/>
            <person name="LaBoissiere S."/>
            <person name="Clutterbuck A.J."/>
            <person name="Martinez D."/>
            <person name="Wogulis M."/>
            <person name="de Leon A.L."/>
            <person name="Rey M.W."/>
            <person name="Tsang A."/>
        </authorList>
    </citation>
    <scope>NUCLEOTIDE SEQUENCE [LARGE SCALE GENOMIC DNA]</scope>
    <source>
        <strain evidence="2">ATCC 42464 / BCRC 31852 / DSM 1799</strain>
    </source>
</reference>
<sequence>MPFQDYRLADPEWQVEVSPGHTVTVNGTVQAVIDQLEKRDHAPQAAAARAATAATDMVAKRATDFSGGSYICGHRWPYVPLQPLWEGLRYLRSLHGQVHVPPGPRMCSQVSCSYSAAVWICNDNTKDLYLDSFSRIADGVSYIIGLCATNAWGPTQVAGQVFHPDHWNIIVRRDKCL</sequence>
<dbReference type="HOGENOM" id="CLU_089018_0_0_1"/>
<dbReference type="AlphaFoldDB" id="G2QGJ2"/>
<dbReference type="Proteomes" id="UP000007322">
    <property type="component" value="Chromosome 4"/>
</dbReference>
<proteinExistence type="predicted"/>
<dbReference type="PANTHER" id="PTHR35605:SF1">
    <property type="entry name" value="ECP2 EFFECTOR PROTEIN DOMAIN-CONTAINING PROTEIN-RELATED"/>
    <property type="match status" value="1"/>
</dbReference>
<keyword evidence="2" id="KW-1185">Reference proteome</keyword>
<accession>G2QGJ2</accession>
<dbReference type="RefSeq" id="XP_003664647.1">
    <property type="nucleotide sequence ID" value="XM_003664599.1"/>
</dbReference>
<dbReference type="OrthoDB" id="4575253at2759"/>
<dbReference type="InParanoid" id="G2QGJ2"/>
<protein>
    <submittedName>
        <fullName evidence="1">Uncharacterized protein</fullName>
    </submittedName>
</protein>
<organism evidence="1 2">
    <name type="scientific">Thermothelomyces thermophilus (strain ATCC 42464 / BCRC 31852 / DSM 1799)</name>
    <name type="common">Sporotrichum thermophile</name>
    <dbReference type="NCBI Taxonomy" id="573729"/>
    <lineage>
        <taxon>Eukaryota</taxon>
        <taxon>Fungi</taxon>
        <taxon>Dikarya</taxon>
        <taxon>Ascomycota</taxon>
        <taxon>Pezizomycotina</taxon>
        <taxon>Sordariomycetes</taxon>
        <taxon>Sordariomycetidae</taxon>
        <taxon>Sordariales</taxon>
        <taxon>Chaetomiaceae</taxon>
        <taxon>Thermothelomyces</taxon>
    </lineage>
</organism>
<gene>
    <name evidence="1" type="ORF">MYCTH_2307660</name>
</gene>
<dbReference type="eggNOG" id="ENOG502SRRT">
    <property type="taxonomic scope" value="Eukaryota"/>
</dbReference>
<name>G2QGJ2_THET4</name>
<dbReference type="VEuPathDB" id="FungiDB:MYCTH_2307660"/>
<evidence type="ECO:0000313" key="1">
    <source>
        <dbReference type="EMBL" id="AEO59402.1"/>
    </source>
</evidence>
<dbReference type="KEGG" id="mtm:MYCTH_2307660"/>
<dbReference type="STRING" id="573729.G2QGJ2"/>
<dbReference type="EMBL" id="CP003005">
    <property type="protein sequence ID" value="AEO59402.1"/>
    <property type="molecule type" value="Genomic_DNA"/>
</dbReference>
<dbReference type="OMA" id="WCNANSE"/>